<comment type="caution">
    <text evidence="8">The sequence shown here is derived from an EMBL/GenBank/DDBJ whole genome shotgun (WGS) entry which is preliminary data.</text>
</comment>
<dbReference type="GO" id="GO:0004222">
    <property type="term" value="F:metalloendopeptidase activity"/>
    <property type="evidence" value="ECO:0007669"/>
    <property type="project" value="InterPro"/>
</dbReference>
<dbReference type="GO" id="GO:0031012">
    <property type="term" value="C:extracellular matrix"/>
    <property type="evidence" value="ECO:0007669"/>
    <property type="project" value="InterPro"/>
</dbReference>
<reference evidence="8 9" key="1">
    <citation type="submission" date="2019-07" db="EMBL/GenBank/DDBJ databases">
        <title>Cryptosporangium phraense sp. nov., isolated from plant litter.</title>
        <authorList>
            <person name="Suriyachadkun C."/>
        </authorList>
    </citation>
    <scope>NUCLEOTIDE SEQUENCE [LARGE SCALE GENOMIC DNA]</scope>
    <source>
        <strain evidence="8 9">A-T 5661</strain>
    </source>
</reference>
<dbReference type="EMBL" id="VIRS01000003">
    <property type="protein sequence ID" value="TQS46133.1"/>
    <property type="molecule type" value="Genomic_DNA"/>
</dbReference>
<dbReference type="OrthoDB" id="5188902at2"/>
<feature type="domain" description="Peptidase M10 metallopeptidase" evidence="7">
    <location>
        <begin position="242"/>
        <end position="320"/>
    </location>
</feature>
<evidence type="ECO:0000256" key="4">
    <source>
        <dbReference type="ARBA" id="ARBA00022833"/>
    </source>
</evidence>
<evidence type="ECO:0000259" key="7">
    <source>
        <dbReference type="Pfam" id="PF00413"/>
    </source>
</evidence>
<dbReference type="Proteomes" id="UP000317982">
    <property type="component" value="Unassembled WGS sequence"/>
</dbReference>
<keyword evidence="6" id="KW-0732">Signal</keyword>
<dbReference type="AlphaFoldDB" id="A0A545AXR5"/>
<evidence type="ECO:0000313" key="9">
    <source>
        <dbReference type="Proteomes" id="UP000317982"/>
    </source>
</evidence>
<dbReference type="InParanoid" id="A0A545AXR5"/>
<dbReference type="InterPro" id="IPR024079">
    <property type="entry name" value="MetalloPept_cat_dom_sf"/>
</dbReference>
<keyword evidence="8" id="KW-0482">Metalloprotease</keyword>
<dbReference type="Pfam" id="PF00413">
    <property type="entry name" value="Peptidase_M10"/>
    <property type="match status" value="1"/>
</dbReference>
<keyword evidence="1 8" id="KW-0645">Protease</keyword>
<gene>
    <name evidence="8" type="ORF">FL583_06540</name>
</gene>
<proteinExistence type="predicted"/>
<evidence type="ECO:0000313" key="8">
    <source>
        <dbReference type="EMBL" id="TQS46133.1"/>
    </source>
</evidence>
<feature type="region of interest" description="Disordered" evidence="5">
    <location>
        <begin position="102"/>
        <end position="126"/>
    </location>
</feature>
<organism evidence="8 9">
    <name type="scientific">Cryptosporangium phraense</name>
    <dbReference type="NCBI Taxonomy" id="2593070"/>
    <lineage>
        <taxon>Bacteria</taxon>
        <taxon>Bacillati</taxon>
        <taxon>Actinomycetota</taxon>
        <taxon>Actinomycetes</taxon>
        <taxon>Cryptosporangiales</taxon>
        <taxon>Cryptosporangiaceae</taxon>
        <taxon>Cryptosporangium</taxon>
    </lineage>
</organism>
<feature type="signal peptide" evidence="6">
    <location>
        <begin position="1"/>
        <end position="34"/>
    </location>
</feature>
<keyword evidence="2" id="KW-0479">Metal-binding</keyword>
<evidence type="ECO:0000256" key="1">
    <source>
        <dbReference type="ARBA" id="ARBA00022670"/>
    </source>
</evidence>
<dbReference type="Gene3D" id="3.40.390.10">
    <property type="entry name" value="Collagenase (Catalytic Domain)"/>
    <property type="match status" value="1"/>
</dbReference>
<keyword evidence="9" id="KW-1185">Reference proteome</keyword>
<keyword evidence="3" id="KW-0378">Hydrolase</keyword>
<dbReference type="SUPFAM" id="SSF55486">
    <property type="entry name" value="Metalloproteases ('zincins'), catalytic domain"/>
    <property type="match status" value="1"/>
</dbReference>
<keyword evidence="4" id="KW-0862">Zinc</keyword>
<dbReference type="RefSeq" id="WP_142703540.1">
    <property type="nucleotide sequence ID" value="NZ_VIRS01000003.1"/>
</dbReference>
<evidence type="ECO:0000256" key="3">
    <source>
        <dbReference type="ARBA" id="ARBA00022801"/>
    </source>
</evidence>
<feature type="chain" id="PRO_5039670724" evidence="6">
    <location>
        <begin position="35"/>
        <end position="322"/>
    </location>
</feature>
<evidence type="ECO:0000256" key="2">
    <source>
        <dbReference type="ARBA" id="ARBA00022723"/>
    </source>
</evidence>
<dbReference type="InterPro" id="IPR001818">
    <property type="entry name" value="Pept_M10_metallopeptidase"/>
</dbReference>
<evidence type="ECO:0000256" key="6">
    <source>
        <dbReference type="SAM" id="SignalP"/>
    </source>
</evidence>
<dbReference type="GO" id="GO:0008270">
    <property type="term" value="F:zinc ion binding"/>
    <property type="evidence" value="ECO:0007669"/>
    <property type="project" value="InterPro"/>
</dbReference>
<name>A0A545AXR5_9ACTN</name>
<dbReference type="GO" id="GO:0006508">
    <property type="term" value="P:proteolysis"/>
    <property type="evidence" value="ECO:0007669"/>
    <property type="project" value="UniProtKB-KW"/>
</dbReference>
<protein>
    <submittedName>
        <fullName evidence="8">Matrixin family metalloprotease</fullName>
    </submittedName>
</protein>
<evidence type="ECO:0000256" key="5">
    <source>
        <dbReference type="SAM" id="MobiDB-lite"/>
    </source>
</evidence>
<sequence length="322" mass="32559">MRNLLNLRTASAPTTPVAALAALAAAVAVTAGIAAPVTEGPADAHDDAIVRTAQTVSYQGISVRIPAAGEGVQAAAESTSGEISLTVTRAADGAVVVKTDAHRHASKPAADRSVAQAAAPSTTRTDSAKTCTDAAYSLSGWKLNDFKWYYNPAGAPAAISTTAATAISAGTTALTSACGQKSLGLTPAYVGQTAATPQVGAAGNCTGNDGRNVIGWVAGSGRWLGMTCTYFKTVNGVKTATGTDTALNTQYKFFTSTANCSGAYDLQSVVLHERGHSLGLNHVDQTAHASAVMTPALSACTIGKRTLGLGDYSGLKSMYGTK</sequence>
<accession>A0A545AXR5</accession>